<keyword evidence="2" id="KW-0496">Mitochondrion</keyword>
<proteinExistence type="predicted"/>
<feature type="transmembrane region" description="Helical" evidence="1">
    <location>
        <begin position="46"/>
        <end position="66"/>
    </location>
</feature>
<name>A0A7I6HL69_9HEMI</name>
<evidence type="ECO:0000256" key="1">
    <source>
        <dbReference type="SAM" id="Phobius"/>
    </source>
</evidence>
<geneLocation type="mitochondrion" evidence="2"/>
<keyword evidence="1" id="KW-0472">Membrane</keyword>
<feature type="transmembrane region" description="Helical" evidence="1">
    <location>
        <begin position="12"/>
        <end position="40"/>
    </location>
</feature>
<reference evidence="2" key="1">
    <citation type="submission" date="2013-04" db="EMBL/GenBank/DDBJ databases">
        <authorList>
            <person name="Gao J.Y."/>
            <person name="Cai W.Z."/>
        </authorList>
    </citation>
    <scope>NUCLEOTIDE SEQUENCE</scope>
</reference>
<keyword evidence="1" id="KW-0812">Transmembrane</keyword>
<organism evidence="2">
    <name type="scientific">Polytoxus fuscovittatus</name>
    <dbReference type="NCBI Taxonomy" id="1347745"/>
    <lineage>
        <taxon>Eukaryota</taxon>
        <taxon>Metazoa</taxon>
        <taxon>Ecdysozoa</taxon>
        <taxon>Arthropoda</taxon>
        <taxon>Hexapoda</taxon>
        <taxon>Insecta</taxon>
        <taxon>Pterygota</taxon>
        <taxon>Neoptera</taxon>
        <taxon>Paraneoptera</taxon>
        <taxon>Hemiptera</taxon>
        <taxon>Heteroptera</taxon>
        <taxon>Panheteroptera</taxon>
        <taxon>Cimicomorpha</taxon>
        <taxon>Reduviidae</taxon>
        <taxon>Emesinae</taxon>
        <taxon>Saicini</taxon>
        <taxon>Polytoxus</taxon>
    </lineage>
</organism>
<protein>
    <submittedName>
        <fullName evidence="2">NADH dehydrogenase subunit 6</fullName>
    </submittedName>
</protein>
<feature type="transmembrane region" description="Helical" evidence="1">
    <location>
        <begin position="78"/>
        <end position="96"/>
    </location>
</feature>
<feature type="transmembrane region" description="Helical" evidence="1">
    <location>
        <begin position="121"/>
        <end position="145"/>
    </location>
</feature>
<dbReference type="AlphaFoldDB" id="A0A7I6HL69"/>
<accession>A0A7I6HL69</accession>
<gene>
    <name evidence="2" type="primary">ND6</name>
</gene>
<keyword evidence="1" id="KW-1133">Transmembrane helix</keyword>
<evidence type="ECO:0000313" key="2">
    <source>
        <dbReference type="EMBL" id="AGO28127.1"/>
    </source>
</evidence>
<sequence length="153" mass="17959">MYLMNLSLIMSMGFVLLVNPMSMGFVLLVQTIMIAIMIGWMNSNFFMSYILIISIFSGMLVLFMYMSSVASNEKFQSSLKFVFMFFLLFNMMKFNVNPPFNDSIMLNEMNMGMSNLFNDDYMMMLFLVTYLFFTMIIVSFIVNIWEGPLRMKN</sequence>
<dbReference type="EMBL" id="KC887535">
    <property type="protein sequence ID" value="AGO28127.1"/>
    <property type="molecule type" value="Genomic_DNA"/>
</dbReference>